<dbReference type="EMBL" id="PXOH01000019">
    <property type="protein sequence ID" value="PSF35566.1"/>
    <property type="molecule type" value="Genomic_DNA"/>
</dbReference>
<dbReference type="SMART" id="SM00400">
    <property type="entry name" value="ZnF_CHCC"/>
    <property type="match status" value="1"/>
</dbReference>
<dbReference type="InterPro" id="IPR037068">
    <property type="entry name" value="DNA_primase_core_N_sf"/>
</dbReference>
<evidence type="ECO:0000256" key="13">
    <source>
        <dbReference type="PIRNR" id="PIRNR002811"/>
    </source>
</evidence>
<evidence type="ECO:0000256" key="14">
    <source>
        <dbReference type="PIRSR" id="PIRSR002811-1"/>
    </source>
</evidence>
<comment type="caution">
    <text evidence="16">The sequence shown here is derived from an EMBL/GenBank/DDBJ whole genome shotgun (WGS) entry which is preliminary data.</text>
</comment>
<dbReference type="SUPFAM" id="SSF56731">
    <property type="entry name" value="DNA primase core"/>
    <property type="match status" value="1"/>
</dbReference>
<evidence type="ECO:0000256" key="8">
    <source>
        <dbReference type="ARBA" id="ARBA00022833"/>
    </source>
</evidence>
<dbReference type="GO" id="GO:0003899">
    <property type="term" value="F:DNA-directed RNA polymerase activity"/>
    <property type="evidence" value="ECO:0007669"/>
    <property type="project" value="UniProtKB-UniRule"/>
</dbReference>
<dbReference type="RefSeq" id="WP_106457979.1">
    <property type="nucleotide sequence ID" value="NZ_PXOH01000019.1"/>
</dbReference>
<dbReference type="FunFam" id="3.90.580.10:FF:000001">
    <property type="entry name" value="DNA primase"/>
    <property type="match status" value="1"/>
</dbReference>
<dbReference type="InterPro" id="IPR006171">
    <property type="entry name" value="TOPRIM_dom"/>
</dbReference>
<dbReference type="Pfam" id="PF08275">
    <property type="entry name" value="DNAG_N"/>
    <property type="match status" value="1"/>
</dbReference>
<dbReference type="CDD" id="cd03364">
    <property type="entry name" value="TOPRIM_DnaG_primases"/>
    <property type="match status" value="1"/>
</dbReference>
<dbReference type="EC" id="2.7.7.101" evidence="12"/>
<dbReference type="PIRSF" id="PIRSF002811">
    <property type="entry name" value="DnaG"/>
    <property type="match status" value="1"/>
</dbReference>
<proteinExistence type="inferred from homology"/>
<dbReference type="AlphaFoldDB" id="A0A2T1LVC5"/>
<keyword evidence="7 12" id="KW-0863">Zinc-finger</keyword>
<dbReference type="PANTHER" id="PTHR30313">
    <property type="entry name" value="DNA PRIMASE"/>
    <property type="match status" value="1"/>
</dbReference>
<comment type="cofactor">
    <cofactor evidence="12 13 14">
        <name>Zn(2+)</name>
        <dbReference type="ChEBI" id="CHEBI:29105"/>
    </cofactor>
    <text evidence="12 13 14">Binds 1 zinc ion per monomer.</text>
</comment>
<keyword evidence="11 12" id="KW-0804">Transcription</keyword>
<evidence type="ECO:0000313" key="16">
    <source>
        <dbReference type="EMBL" id="PSF35566.1"/>
    </source>
</evidence>
<dbReference type="FunFam" id="3.90.980.10:FF:000001">
    <property type="entry name" value="DNA primase"/>
    <property type="match status" value="1"/>
</dbReference>
<evidence type="ECO:0000256" key="9">
    <source>
        <dbReference type="ARBA" id="ARBA00022842"/>
    </source>
</evidence>
<dbReference type="GO" id="GO:0000428">
    <property type="term" value="C:DNA-directed RNA polymerase complex"/>
    <property type="evidence" value="ECO:0007669"/>
    <property type="project" value="UniProtKB-KW"/>
</dbReference>
<dbReference type="InterPro" id="IPR036977">
    <property type="entry name" value="DNA_primase_Znf_CHC2"/>
</dbReference>
<dbReference type="InterPro" id="IPR006295">
    <property type="entry name" value="DNA_primase_DnaG"/>
</dbReference>
<evidence type="ECO:0000256" key="1">
    <source>
        <dbReference type="ARBA" id="ARBA00022478"/>
    </source>
</evidence>
<dbReference type="Gene3D" id="3.90.980.10">
    <property type="entry name" value="DNA primase, catalytic core, N-terminal domain"/>
    <property type="match status" value="1"/>
</dbReference>
<accession>A0A2T1LVC5</accession>
<dbReference type="GO" id="GO:0005737">
    <property type="term" value="C:cytoplasm"/>
    <property type="evidence" value="ECO:0007669"/>
    <property type="project" value="TreeGrafter"/>
</dbReference>
<evidence type="ECO:0000313" key="17">
    <source>
        <dbReference type="Proteomes" id="UP000239001"/>
    </source>
</evidence>
<organism evidence="16 17">
    <name type="scientific">Aphanothece hegewaldii CCALA 016</name>
    <dbReference type="NCBI Taxonomy" id="2107694"/>
    <lineage>
        <taxon>Bacteria</taxon>
        <taxon>Bacillati</taxon>
        <taxon>Cyanobacteriota</taxon>
        <taxon>Cyanophyceae</taxon>
        <taxon>Oscillatoriophycideae</taxon>
        <taxon>Chroococcales</taxon>
        <taxon>Aphanothecaceae</taxon>
        <taxon>Aphanothece</taxon>
    </lineage>
</organism>
<keyword evidence="2 12" id="KW-0639">Primosome</keyword>
<dbReference type="SUPFAM" id="SSF57783">
    <property type="entry name" value="Zinc beta-ribbon"/>
    <property type="match status" value="1"/>
</dbReference>
<dbReference type="GO" id="GO:1990077">
    <property type="term" value="C:primosome complex"/>
    <property type="evidence" value="ECO:0007669"/>
    <property type="project" value="UniProtKB-KW"/>
</dbReference>
<keyword evidence="17" id="KW-1185">Reference proteome</keyword>
<reference evidence="16 17" key="1">
    <citation type="submission" date="2018-03" db="EMBL/GenBank/DDBJ databases">
        <title>The ancient ancestry and fast evolution of plastids.</title>
        <authorList>
            <person name="Moore K.R."/>
            <person name="Magnabosco C."/>
            <person name="Momper L."/>
            <person name="Gold D.A."/>
            <person name="Bosak T."/>
            <person name="Fournier G.P."/>
        </authorList>
    </citation>
    <scope>NUCLEOTIDE SEQUENCE [LARGE SCALE GENOMIC DNA]</scope>
    <source>
        <strain evidence="16 17">CCALA 016</strain>
    </source>
</reference>
<keyword evidence="3 12" id="KW-0808">Transferase</keyword>
<dbReference type="InterPro" id="IPR019475">
    <property type="entry name" value="DNA_primase_DnaB-bd"/>
</dbReference>
<evidence type="ECO:0000256" key="7">
    <source>
        <dbReference type="ARBA" id="ARBA00022771"/>
    </source>
</evidence>
<dbReference type="GO" id="GO:0008270">
    <property type="term" value="F:zinc ion binding"/>
    <property type="evidence" value="ECO:0007669"/>
    <property type="project" value="UniProtKB-UniRule"/>
</dbReference>
<dbReference type="Pfam" id="PF01807">
    <property type="entry name" value="Zn_ribbon_DnaG"/>
    <property type="match status" value="1"/>
</dbReference>
<evidence type="ECO:0000256" key="5">
    <source>
        <dbReference type="ARBA" id="ARBA00022705"/>
    </source>
</evidence>
<dbReference type="SMART" id="SM00493">
    <property type="entry name" value="TOPRIM"/>
    <property type="match status" value="1"/>
</dbReference>
<evidence type="ECO:0000256" key="10">
    <source>
        <dbReference type="ARBA" id="ARBA00023125"/>
    </source>
</evidence>
<keyword evidence="5 12" id="KW-0235">DNA replication</keyword>
<dbReference type="InterPro" id="IPR002694">
    <property type="entry name" value="Znf_CHC2"/>
</dbReference>
<keyword evidence="1 12" id="KW-0240">DNA-directed RNA polymerase</keyword>
<sequence>METPRIHPETLEEVKQRVDIVEIISEHVVLKKQGKSLVGLCPFHSEKSPSFSVNPSKQLYYCFGCGAGGNSIKFLMELEKQSFSEVVLDLARRYQIPLKTLDPQQRQEIQKQLSLKEQLYEILAVATSFYQHALNQTQGENAADYLKNKRHLLAETIQEFKLGYAPPGWETLYRYLVEQKHYPVDLVVQAGLIKPRQNGSGYYDQFRERLMIPIADIQGRIIGFGSRSLGDEKPKYLNSPETILFDKSKTLFALDKARQRIIKEDNVIVVEGYFDAIALHEQGITNVVASLGTAFGQMQLKQLLKYTESKQVILNFDGDQAGKKATQRAITEMSTLVYSGQVNLKILNLPQGKDADEFLKSSATAKNTYQELIQKSPLWIDWQIKELLLEYDLKKADQFKAIAQNMVKLLQKLEEQNQRSYYIRHCAEILAQGESRIIPIQYKSLLTQLKKPQSRSLKPSSPTFVTNSERNLLEEAEEELLLIYLYCPEHREEILQLLEEKDLVFSLSHHRFLWQIIDQLSLESSADLLSRLQNRLLSESEKIDQLAHFFHLTKNRQEVLFRAEVIIKNAIAALERVSWEKYRHYCLQQWQSINKQEKPDLCQYYFQEFSKADNYMKKLDELRINQAENVS</sequence>
<keyword evidence="6 12" id="KW-0479">Metal-binding</keyword>
<dbReference type="GO" id="GO:0003677">
    <property type="term" value="F:DNA binding"/>
    <property type="evidence" value="ECO:0007669"/>
    <property type="project" value="UniProtKB-KW"/>
</dbReference>
<feature type="zinc finger region" description="CHC2-type" evidence="12 14">
    <location>
        <begin position="41"/>
        <end position="65"/>
    </location>
</feature>
<comment type="subunit">
    <text evidence="12">Monomer. Interacts with DnaB.</text>
</comment>
<gene>
    <name evidence="12" type="primary">dnaG</name>
    <name evidence="16" type="ORF">C7H19_16285</name>
</gene>
<evidence type="ECO:0000256" key="6">
    <source>
        <dbReference type="ARBA" id="ARBA00022723"/>
    </source>
</evidence>
<evidence type="ECO:0000256" key="4">
    <source>
        <dbReference type="ARBA" id="ARBA00022695"/>
    </source>
</evidence>
<dbReference type="HAMAP" id="MF_00974">
    <property type="entry name" value="DNA_primase_DnaG"/>
    <property type="match status" value="1"/>
</dbReference>
<keyword evidence="8 12" id="KW-0862">Zinc</keyword>
<dbReference type="InterPro" id="IPR034151">
    <property type="entry name" value="TOPRIM_DnaG_bac"/>
</dbReference>
<dbReference type="PANTHER" id="PTHR30313:SF2">
    <property type="entry name" value="DNA PRIMASE"/>
    <property type="match status" value="1"/>
</dbReference>
<dbReference type="Gene3D" id="3.90.580.10">
    <property type="entry name" value="Zinc finger, CHC2-type domain"/>
    <property type="match status" value="1"/>
</dbReference>
<dbReference type="Pfam" id="PF13155">
    <property type="entry name" value="Toprim_2"/>
    <property type="match status" value="1"/>
</dbReference>
<keyword evidence="9" id="KW-0460">Magnesium</keyword>
<dbReference type="Gene3D" id="3.40.1360.10">
    <property type="match status" value="1"/>
</dbReference>
<evidence type="ECO:0000256" key="3">
    <source>
        <dbReference type="ARBA" id="ARBA00022679"/>
    </source>
</evidence>
<comment type="similarity">
    <text evidence="12 13">Belongs to the DnaG primase family.</text>
</comment>
<dbReference type="InterPro" id="IPR013264">
    <property type="entry name" value="DNAG_N"/>
</dbReference>
<dbReference type="Proteomes" id="UP000239001">
    <property type="component" value="Unassembled WGS sequence"/>
</dbReference>
<dbReference type="GO" id="GO:0006269">
    <property type="term" value="P:DNA replication, synthesis of primer"/>
    <property type="evidence" value="ECO:0007669"/>
    <property type="project" value="UniProtKB-UniRule"/>
</dbReference>
<dbReference type="InterPro" id="IPR050219">
    <property type="entry name" value="DnaG_primase"/>
</dbReference>
<comment type="function">
    <text evidence="12 13">RNA polymerase that catalyzes the synthesis of short RNA molecules used as primers for DNA polymerase during DNA replication.</text>
</comment>
<dbReference type="Pfam" id="PF10410">
    <property type="entry name" value="DnaB_bind"/>
    <property type="match status" value="1"/>
</dbReference>
<reference evidence="16 17" key="2">
    <citation type="submission" date="2018-03" db="EMBL/GenBank/DDBJ databases">
        <authorList>
            <person name="Keele B.F."/>
        </authorList>
    </citation>
    <scope>NUCLEOTIDE SEQUENCE [LARGE SCALE GENOMIC DNA]</scope>
    <source>
        <strain evidence="16 17">CCALA 016</strain>
    </source>
</reference>
<evidence type="ECO:0000256" key="2">
    <source>
        <dbReference type="ARBA" id="ARBA00022515"/>
    </source>
</evidence>
<feature type="domain" description="Toprim" evidence="15">
    <location>
        <begin position="265"/>
        <end position="348"/>
    </location>
</feature>
<dbReference type="OrthoDB" id="9803773at2"/>
<dbReference type="PROSITE" id="PS50880">
    <property type="entry name" value="TOPRIM"/>
    <property type="match status" value="1"/>
</dbReference>
<keyword evidence="10 12" id="KW-0238">DNA-binding</keyword>
<name>A0A2T1LVC5_9CHRO</name>
<protein>
    <recommendedName>
        <fullName evidence="12 13">DNA primase</fullName>
        <ecNumber evidence="12">2.7.7.101</ecNumber>
    </recommendedName>
</protein>
<comment type="domain">
    <text evidence="12">Contains an N-terminal zinc-binding domain, a central core domain that contains the primase activity, and a C-terminal DnaB-binding domain.</text>
</comment>
<dbReference type="NCBIfam" id="TIGR01391">
    <property type="entry name" value="dnaG"/>
    <property type="match status" value="1"/>
</dbReference>
<dbReference type="FunFam" id="3.40.1360.10:FF:000002">
    <property type="entry name" value="DNA primase"/>
    <property type="match status" value="1"/>
</dbReference>
<comment type="catalytic activity">
    <reaction evidence="12">
        <text>ssDNA + n NTP = ssDNA/pppN(pN)n-1 hybrid + (n-1) diphosphate.</text>
        <dbReference type="EC" id="2.7.7.101"/>
    </reaction>
</comment>
<dbReference type="InterPro" id="IPR030846">
    <property type="entry name" value="DnaG_bac"/>
</dbReference>
<evidence type="ECO:0000256" key="12">
    <source>
        <dbReference type="HAMAP-Rule" id="MF_00974"/>
    </source>
</evidence>
<evidence type="ECO:0000256" key="11">
    <source>
        <dbReference type="ARBA" id="ARBA00023163"/>
    </source>
</evidence>
<evidence type="ECO:0000259" key="15">
    <source>
        <dbReference type="PROSITE" id="PS50880"/>
    </source>
</evidence>
<keyword evidence="4 12" id="KW-0548">Nucleotidyltransferase</keyword>